<evidence type="ECO:0000313" key="1">
    <source>
        <dbReference type="Ensembl" id="ENSSSCP00060020055.1"/>
    </source>
</evidence>
<evidence type="ECO:0000313" key="2">
    <source>
        <dbReference type="Proteomes" id="UP000694723"/>
    </source>
</evidence>
<organism evidence="1 2">
    <name type="scientific">Sus scrofa</name>
    <name type="common">Pig</name>
    <dbReference type="NCBI Taxonomy" id="9823"/>
    <lineage>
        <taxon>Eukaryota</taxon>
        <taxon>Metazoa</taxon>
        <taxon>Chordata</taxon>
        <taxon>Craniata</taxon>
        <taxon>Vertebrata</taxon>
        <taxon>Euteleostomi</taxon>
        <taxon>Mammalia</taxon>
        <taxon>Eutheria</taxon>
        <taxon>Laurasiatheria</taxon>
        <taxon>Artiodactyla</taxon>
        <taxon>Suina</taxon>
        <taxon>Suidae</taxon>
        <taxon>Sus</taxon>
    </lineage>
</organism>
<sequence length="57" mass="6941">NTQKDVQHYSQQQLFYICGEWRRTTEVISREKIEGRHCYFTPIFKTRKGRLICFSGR</sequence>
<reference evidence="1" key="1">
    <citation type="submission" date="2025-08" db="UniProtKB">
        <authorList>
            <consortium name="Ensembl"/>
        </authorList>
    </citation>
    <scope>IDENTIFICATION</scope>
</reference>
<dbReference type="AlphaFoldDB" id="A0A8D2BI08"/>
<accession>A0A8D2BI08</accession>
<dbReference type="Proteomes" id="UP000694723">
    <property type="component" value="Unplaced"/>
</dbReference>
<protein>
    <submittedName>
        <fullName evidence="1">Uncharacterized protein</fullName>
    </submittedName>
</protein>
<name>A0A8D2BI08_PIG</name>
<proteinExistence type="predicted"/>
<dbReference type="Gene3D" id="2.20.28.30">
    <property type="entry name" value="RNA polymerase ii, chain L"/>
    <property type="match status" value="1"/>
</dbReference>
<dbReference type="Ensembl" id="ENSSSCT00060046865.1">
    <property type="protein sequence ID" value="ENSSSCP00060020055.1"/>
    <property type="gene ID" value="ENSSSCG00060034576.1"/>
</dbReference>